<dbReference type="EMBL" id="JBBDGM010000010">
    <property type="protein sequence ID" value="MEJ1089117.1"/>
    <property type="molecule type" value="Genomic_DNA"/>
</dbReference>
<dbReference type="Proteomes" id="UP001371224">
    <property type="component" value="Unassembled WGS sequence"/>
</dbReference>
<evidence type="ECO:0000256" key="5">
    <source>
        <dbReference type="ARBA" id="ARBA00023136"/>
    </source>
</evidence>
<name>A0ABU8LEN4_9MICO</name>
<gene>
    <name evidence="9" type="ORF">WDU99_12415</name>
</gene>
<evidence type="ECO:0000313" key="10">
    <source>
        <dbReference type="Proteomes" id="UP001371224"/>
    </source>
</evidence>
<feature type="transmembrane region" description="Helical" evidence="7">
    <location>
        <begin position="337"/>
        <end position="361"/>
    </location>
</feature>
<keyword evidence="4 7" id="KW-1133">Transmembrane helix</keyword>
<proteinExistence type="predicted"/>
<dbReference type="InterPro" id="IPR011701">
    <property type="entry name" value="MFS"/>
</dbReference>
<evidence type="ECO:0000256" key="7">
    <source>
        <dbReference type="SAM" id="Phobius"/>
    </source>
</evidence>
<sequence>MTTEVPVRLWSNRRYLLWLISDTSKGLGTTLFSFAIPLVALFVTDDPAQAGIIGGVGMAVRLVTTLIGGALADRHNRIVMMVVGALIAMAIGGAFALLAFAEALTFLTLLLLEVALCVRSGLFEPASESALKQIVPDEAMGRAQAANQGRDAALQLAGGPLGGALLAVGAWLIAVVMTAAYAFAAATAWMLGRAKPRASDVRIDAETDSDSGARPDADPAIATEQTRRGAMAREIREGFRWLFSRPDLSGVLIIITIINLGFNAAVTTVIYSLQQDGHSEFTIGVISAAIGAVMLVGALVAPTLVPRVKAGTLMIMGLTTTTAGAFIMSVIDTPVGIAIVFGAAVFLLPSLNAAMMGYFMVATPSHLLGRANSAAGVLGMGAMPLAPLIAGFGLAWAGRTPTIVFCGVLCAVAALLALVNRPLRSLPAEAGWSAHAKQFEDAAPVASVSH</sequence>
<evidence type="ECO:0000256" key="4">
    <source>
        <dbReference type="ARBA" id="ARBA00022989"/>
    </source>
</evidence>
<keyword evidence="5 7" id="KW-0472">Membrane</keyword>
<keyword evidence="2" id="KW-1003">Cell membrane</keyword>
<dbReference type="PANTHER" id="PTHR23513">
    <property type="entry name" value="INTEGRAL MEMBRANE EFFLUX PROTEIN-RELATED"/>
    <property type="match status" value="1"/>
</dbReference>
<feature type="transmembrane region" description="Helical" evidence="7">
    <location>
        <begin position="402"/>
        <end position="419"/>
    </location>
</feature>
<feature type="transmembrane region" description="Helical" evidence="7">
    <location>
        <begin position="250"/>
        <end position="271"/>
    </location>
</feature>
<feature type="transmembrane region" description="Helical" evidence="7">
    <location>
        <begin position="78"/>
        <end position="101"/>
    </location>
</feature>
<feature type="transmembrane region" description="Helical" evidence="7">
    <location>
        <begin position="373"/>
        <end position="396"/>
    </location>
</feature>
<evidence type="ECO:0000256" key="2">
    <source>
        <dbReference type="ARBA" id="ARBA00022475"/>
    </source>
</evidence>
<organism evidence="9 10">
    <name type="scientific">Microbacterium bandirmense</name>
    <dbReference type="NCBI Taxonomy" id="3122050"/>
    <lineage>
        <taxon>Bacteria</taxon>
        <taxon>Bacillati</taxon>
        <taxon>Actinomycetota</taxon>
        <taxon>Actinomycetes</taxon>
        <taxon>Micrococcales</taxon>
        <taxon>Microbacteriaceae</taxon>
        <taxon>Microbacterium</taxon>
    </lineage>
</organism>
<feature type="transmembrane region" description="Helical" evidence="7">
    <location>
        <begin position="312"/>
        <end position="331"/>
    </location>
</feature>
<feature type="region of interest" description="Disordered" evidence="6">
    <location>
        <begin position="202"/>
        <end position="227"/>
    </location>
</feature>
<protein>
    <submittedName>
        <fullName evidence="9">MFS transporter</fullName>
    </submittedName>
</protein>
<feature type="compositionally biased region" description="Basic and acidic residues" evidence="6">
    <location>
        <begin position="202"/>
        <end position="217"/>
    </location>
</feature>
<feature type="domain" description="Major facilitator superfamily (MFS) profile" evidence="8">
    <location>
        <begin position="14"/>
        <end position="425"/>
    </location>
</feature>
<accession>A0ABU8LEN4</accession>
<dbReference type="SUPFAM" id="SSF103473">
    <property type="entry name" value="MFS general substrate transporter"/>
    <property type="match status" value="1"/>
</dbReference>
<evidence type="ECO:0000256" key="6">
    <source>
        <dbReference type="SAM" id="MobiDB-lite"/>
    </source>
</evidence>
<evidence type="ECO:0000313" key="9">
    <source>
        <dbReference type="EMBL" id="MEJ1089117.1"/>
    </source>
</evidence>
<reference evidence="9 10" key="1">
    <citation type="submission" date="2024-02" db="EMBL/GenBank/DDBJ databases">
        <authorList>
            <person name="Saticioglu I.B."/>
        </authorList>
    </citation>
    <scope>NUCLEOTIDE SEQUENCE [LARGE SCALE GENOMIC DNA]</scope>
    <source>
        <strain evidence="9 10">Mu-80</strain>
    </source>
</reference>
<keyword evidence="10" id="KW-1185">Reference proteome</keyword>
<comment type="subcellular location">
    <subcellularLocation>
        <location evidence="1">Cell membrane</location>
        <topology evidence="1">Multi-pass membrane protein</topology>
    </subcellularLocation>
</comment>
<dbReference type="RefSeq" id="WP_337332775.1">
    <property type="nucleotide sequence ID" value="NZ_JBBDGM010000010.1"/>
</dbReference>
<keyword evidence="3 7" id="KW-0812">Transmembrane</keyword>
<feature type="transmembrane region" description="Helical" evidence="7">
    <location>
        <begin position="50"/>
        <end position="71"/>
    </location>
</feature>
<dbReference type="Gene3D" id="1.20.1250.20">
    <property type="entry name" value="MFS general substrate transporter like domains"/>
    <property type="match status" value="1"/>
</dbReference>
<evidence type="ECO:0000256" key="3">
    <source>
        <dbReference type="ARBA" id="ARBA00022692"/>
    </source>
</evidence>
<dbReference type="PROSITE" id="PS50850">
    <property type="entry name" value="MFS"/>
    <property type="match status" value="1"/>
</dbReference>
<feature type="transmembrane region" description="Helical" evidence="7">
    <location>
        <begin position="164"/>
        <end position="192"/>
    </location>
</feature>
<dbReference type="InterPro" id="IPR036259">
    <property type="entry name" value="MFS_trans_sf"/>
</dbReference>
<dbReference type="InterPro" id="IPR020846">
    <property type="entry name" value="MFS_dom"/>
</dbReference>
<evidence type="ECO:0000259" key="8">
    <source>
        <dbReference type="PROSITE" id="PS50850"/>
    </source>
</evidence>
<dbReference type="PANTHER" id="PTHR23513:SF6">
    <property type="entry name" value="MAJOR FACILITATOR SUPERFAMILY ASSOCIATED DOMAIN-CONTAINING PROTEIN"/>
    <property type="match status" value="1"/>
</dbReference>
<comment type="caution">
    <text evidence="9">The sequence shown here is derived from an EMBL/GenBank/DDBJ whole genome shotgun (WGS) entry which is preliminary data.</text>
</comment>
<feature type="transmembrane region" description="Helical" evidence="7">
    <location>
        <begin position="283"/>
        <end position="305"/>
    </location>
</feature>
<dbReference type="CDD" id="cd06173">
    <property type="entry name" value="MFS_MefA_like"/>
    <property type="match status" value="1"/>
</dbReference>
<evidence type="ECO:0000256" key="1">
    <source>
        <dbReference type="ARBA" id="ARBA00004651"/>
    </source>
</evidence>
<feature type="transmembrane region" description="Helical" evidence="7">
    <location>
        <begin position="26"/>
        <end position="44"/>
    </location>
</feature>
<dbReference type="Pfam" id="PF07690">
    <property type="entry name" value="MFS_1"/>
    <property type="match status" value="1"/>
</dbReference>